<dbReference type="SUPFAM" id="SSF48208">
    <property type="entry name" value="Six-hairpin glycosidases"/>
    <property type="match status" value="1"/>
</dbReference>
<organism evidence="1 2">
    <name type="scientific">Lacrimispora saccharolytica (strain ATCC 35040 / DSM 2544 / NRCC 2533 / WM1)</name>
    <name type="common">Clostridium saccharolyticum</name>
    <dbReference type="NCBI Taxonomy" id="610130"/>
    <lineage>
        <taxon>Bacteria</taxon>
        <taxon>Bacillati</taxon>
        <taxon>Bacillota</taxon>
        <taxon>Clostridia</taxon>
        <taxon>Lachnospirales</taxon>
        <taxon>Lachnospiraceae</taxon>
        <taxon>Lacrimispora</taxon>
    </lineage>
</organism>
<dbReference type="AlphaFoldDB" id="D9RAD6"/>
<protein>
    <recommendedName>
        <fullName evidence="3">Cellobiose phosphorylase</fullName>
    </recommendedName>
</protein>
<dbReference type="InterPro" id="IPR008928">
    <property type="entry name" value="6-hairpin_glycosidase_sf"/>
</dbReference>
<evidence type="ECO:0008006" key="3">
    <source>
        <dbReference type="Google" id="ProtNLM"/>
    </source>
</evidence>
<sequence>MFDSKERYRIDNYHRKPAFSSFLPGISGIYGIPLWCFYTNRGQAITSFGVENKNHSIMEFYPAHQAYQMVRNLGFRTFIRLGNEVYEPFRQDSVKTRMYVGMNELELEEINEEKGLKTNVLYYTLPDESVAGLVRRVTVQNISRHQHRLQVLDGMPGIIPYGIGLKEMKDMAQTMKAWMQVEDVEKRTPYYRVRYSTGDSSVVSKIEKGNYMLSYSESGQLLPIIADPELVFEYDTALEHPVGLNRHSLGELLEKKQITQNLLPCGFSCLIRILSAGEILEWNSVTGQASNKKILADYGSKTLDSTYFQDKYNRAAEKTRELGTFIETKTSDPVFDAYCKQTYVDNVLRGGFPIKTGKDSVFYVYSRKHGDMERDYNDFSMIPEYYSQGNGNFRDVNQNRRSDVLFTPYVKDHNIKLFYNLLQLDGYNPLVVKQVSYETVRTDKILVHVEEGSKSLMEAFFQKEFSPGNLFAFLEQHSIPLNCSREDFLNTVVENSTEKFHADFGEGYWTDHWTYHLDLIESYLSVYPEMEEYLLFTDKSYTYYESRAAVKPRRERYVKTDRGIRQYQALYEGRKTGDLKEAVSIDYGKGTVYVSNLMTKLMVLAANKTASLDMSGLGIEMEAGKPGWYDALNGLPGLLGSSMAETFELYRLLNYMESVLDRFDERVTVPAELYDFIMDLDKIFTCYEKGGKTKLWVWNECNGCKERYRALTAQGVQGNEVSMSGAMVKVILGKWISYVDEGIKSVCGEDGKIPTYYTHLFDSYEMEGDHIIPENLRVVPLPLFLEGVVRYMKLPASKEEKLSLYQKVKQTGLYDAKLNMYKVNESLENASFEIGRAKAFSPGWLENESIWLHMEYKYLLELLKSKLYEEFFRDFRNACIPFFNENAYGRSLLENSSFIVSSANADEKLHGRGFVARLSGSTAEFLQMWQIMMFGEKPFRMDGERLCCFFEPAIPEYLIPKEKTVEARFLGKTKVIYRFFHKQDMIPGSYGIERMELEYYDGQTKVVKAAGLSGTPAEKLRKGMVKSLVITVGRVNHLSQD</sequence>
<keyword evidence="2" id="KW-1185">Reference proteome</keyword>
<evidence type="ECO:0000313" key="1">
    <source>
        <dbReference type="EMBL" id="ADL04214.1"/>
    </source>
</evidence>
<dbReference type="HOGENOM" id="CLU_277846_0_0_9"/>
<dbReference type="STRING" id="610130.Closa_1617"/>
<dbReference type="KEGG" id="csh:Closa_1617"/>
<proteinExistence type="predicted"/>
<evidence type="ECO:0000313" key="2">
    <source>
        <dbReference type="Proteomes" id="UP000001662"/>
    </source>
</evidence>
<dbReference type="OrthoDB" id="38684at2"/>
<dbReference type="EMBL" id="CP002109">
    <property type="protein sequence ID" value="ADL04214.1"/>
    <property type="molecule type" value="Genomic_DNA"/>
</dbReference>
<dbReference type="eggNOG" id="COG3459">
    <property type="taxonomic scope" value="Bacteria"/>
</dbReference>
<gene>
    <name evidence="1" type="ordered locus">Closa_1617</name>
</gene>
<dbReference type="Proteomes" id="UP000001662">
    <property type="component" value="Chromosome"/>
</dbReference>
<reference evidence="1" key="1">
    <citation type="submission" date="2010-07" db="EMBL/GenBank/DDBJ databases">
        <title>Complete sequence of Clostridium saccharolyticum WM1.</title>
        <authorList>
            <consortium name="US DOE Joint Genome Institute"/>
            <person name="Lucas S."/>
            <person name="Copeland A."/>
            <person name="Lapidus A."/>
            <person name="Cheng J.-F."/>
            <person name="Bruce D."/>
            <person name="Goodwin L."/>
            <person name="Pitluck S."/>
            <person name="Chertkov O."/>
            <person name="Detter J.C."/>
            <person name="Han C."/>
            <person name="Tapia R."/>
            <person name="Land M."/>
            <person name="Hauser L."/>
            <person name="Chang Y.-J."/>
            <person name="Jeffries C."/>
            <person name="Kyrpides N."/>
            <person name="Ivanova N."/>
            <person name="Mikhailova N."/>
            <person name="Mouttaki H."/>
            <person name="Lin L."/>
            <person name="Zhou J."/>
            <person name="Hemme C.L."/>
            <person name="Woyke T."/>
        </authorList>
    </citation>
    <scope>NUCLEOTIDE SEQUENCE [LARGE SCALE GENOMIC DNA]</scope>
    <source>
        <strain evidence="1">WM1</strain>
    </source>
</reference>
<name>D9RAD6_LACSW</name>
<dbReference type="GO" id="GO:0005975">
    <property type="term" value="P:carbohydrate metabolic process"/>
    <property type="evidence" value="ECO:0007669"/>
    <property type="project" value="InterPro"/>
</dbReference>
<dbReference type="PaxDb" id="610130-Closa_1617"/>
<accession>D9RAD6</accession>